<reference evidence="2 3" key="1">
    <citation type="submission" date="2022-04" db="EMBL/GenBank/DDBJ databases">
        <title>Genome sequence of C. roseum typestrain.</title>
        <authorList>
            <person name="Poehlein A."/>
            <person name="Schoch T."/>
            <person name="Duerre P."/>
            <person name="Daniel R."/>
        </authorList>
    </citation>
    <scope>NUCLEOTIDE SEQUENCE [LARGE SCALE GENOMIC DNA]</scope>
    <source>
        <strain evidence="2 3">DSM 7320</strain>
    </source>
</reference>
<evidence type="ECO:0000313" key="3">
    <source>
        <dbReference type="Proteomes" id="UP000190951"/>
    </source>
</evidence>
<dbReference type="Pfam" id="PF00440">
    <property type="entry name" value="TetR_N"/>
    <property type="match status" value="1"/>
</dbReference>
<dbReference type="Proteomes" id="UP000190951">
    <property type="component" value="Chromosome"/>
</dbReference>
<sequence length="210" mass="24475">MGIKERKEREKDELKRLIIDTANEIILKEGLEKLSIRKIAAQIEYSPAIIYHYFKDKNEIVNTIMKQNYEKIINTVSSIKEINDTPENAIKYILREYINLALEMDEEYVSIMLSNSKDILEHTALLFKGAASKRKALNVLYKYMKQIHSDKNIDDREIELTCQIVWTSSFGLIIKLIVEKNLSLERKNEIIDHHLTLMVDGIILGSCFLK</sequence>
<dbReference type="InterPro" id="IPR001647">
    <property type="entry name" value="HTH_TetR"/>
</dbReference>
<dbReference type="RefSeq" id="WP_077833915.1">
    <property type="nucleotide sequence ID" value="NZ_CP096983.1"/>
</dbReference>
<dbReference type="PRINTS" id="PR00455">
    <property type="entry name" value="HTHTETR"/>
</dbReference>
<proteinExistence type="predicted"/>
<organism evidence="2 3">
    <name type="scientific">Clostridium felsineum</name>
    <dbReference type="NCBI Taxonomy" id="36839"/>
    <lineage>
        <taxon>Bacteria</taxon>
        <taxon>Bacillati</taxon>
        <taxon>Bacillota</taxon>
        <taxon>Clostridia</taxon>
        <taxon>Eubacteriales</taxon>
        <taxon>Clostridiaceae</taxon>
        <taxon>Clostridium</taxon>
    </lineage>
</organism>
<keyword evidence="1" id="KW-0238">DNA-binding</keyword>
<dbReference type="PROSITE" id="PS50977">
    <property type="entry name" value="HTH_TETR_2"/>
    <property type="match status" value="1"/>
</dbReference>
<dbReference type="InterPro" id="IPR050624">
    <property type="entry name" value="HTH-type_Tx_Regulator"/>
</dbReference>
<dbReference type="EMBL" id="CP096983">
    <property type="protein sequence ID" value="URZ10622.1"/>
    <property type="molecule type" value="Genomic_DNA"/>
</dbReference>
<dbReference type="STRING" id="84029.CROST_34850"/>
<evidence type="ECO:0000256" key="1">
    <source>
        <dbReference type="ARBA" id="ARBA00023125"/>
    </source>
</evidence>
<accession>A0A1S8M8K7</accession>
<dbReference type="InterPro" id="IPR009057">
    <property type="entry name" value="Homeodomain-like_sf"/>
</dbReference>
<evidence type="ECO:0000313" key="2">
    <source>
        <dbReference type="EMBL" id="URZ10622.1"/>
    </source>
</evidence>
<dbReference type="SUPFAM" id="SSF46689">
    <property type="entry name" value="Homeodomain-like"/>
    <property type="match status" value="1"/>
</dbReference>
<dbReference type="PANTHER" id="PTHR43479">
    <property type="entry name" value="ACREF/ENVCD OPERON REPRESSOR-RELATED"/>
    <property type="match status" value="1"/>
</dbReference>
<dbReference type="PANTHER" id="PTHR43479:SF11">
    <property type="entry name" value="ACREF_ENVCD OPERON REPRESSOR-RELATED"/>
    <property type="match status" value="1"/>
</dbReference>
<dbReference type="AlphaFoldDB" id="A0A1S8M8K7"/>
<protein>
    <submittedName>
        <fullName evidence="2">HTH-type transcriptional regulator BetI</fullName>
    </submittedName>
</protein>
<keyword evidence="3" id="KW-1185">Reference proteome</keyword>
<dbReference type="Gene3D" id="1.10.357.10">
    <property type="entry name" value="Tetracycline Repressor, domain 2"/>
    <property type="match status" value="1"/>
</dbReference>
<name>A0A1S8M8K7_9CLOT</name>
<gene>
    <name evidence="2" type="primary">betI_1</name>
    <name evidence="2" type="ORF">CROST_013320</name>
</gene>
<dbReference type="GO" id="GO:0003677">
    <property type="term" value="F:DNA binding"/>
    <property type="evidence" value="ECO:0007669"/>
    <property type="project" value="UniProtKB-UniRule"/>
</dbReference>
<dbReference type="KEGG" id="crw:CROST_013320"/>